<dbReference type="GO" id="GO:0003676">
    <property type="term" value="F:nucleic acid binding"/>
    <property type="evidence" value="ECO:0007669"/>
    <property type="project" value="InterPro"/>
</dbReference>
<reference evidence="4" key="3">
    <citation type="submission" date="2018-08" db="UniProtKB">
        <authorList>
            <consortium name="EnsemblPlants"/>
        </authorList>
    </citation>
    <scope>IDENTIFICATION</scope>
    <source>
        <strain evidence="4">cv. Bd21</strain>
    </source>
</reference>
<feature type="domain" description="PWWP" evidence="2">
    <location>
        <begin position="81"/>
        <end position="142"/>
    </location>
</feature>
<dbReference type="ExpressionAtlas" id="I1HVV3">
    <property type="expression patterns" value="baseline"/>
</dbReference>
<proteinExistence type="predicted"/>
<feature type="compositionally biased region" description="Basic and acidic residues" evidence="1">
    <location>
        <begin position="649"/>
        <end position="663"/>
    </location>
</feature>
<feature type="compositionally biased region" description="Basic residues" evidence="1">
    <location>
        <begin position="413"/>
        <end position="428"/>
    </location>
</feature>
<dbReference type="FunCoup" id="I1HVV3">
    <property type="interactions" value="782"/>
</dbReference>
<organism evidence="3">
    <name type="scientific">Brachypodium distachyon</name>
    <name type="common">Purple false brome</name>
    <name type="synonym">Trachynia distachya</name>
    <dbReference type="NCBI Taxonomy" id="15368"/>
    <lineage>
        <taxon>Eukaryota</taxon>
        <taxon>Viridiplantae</taxon>
        <taxon>Streptophyta</taxon>
        <taxon>Embryophyta</taxon>
        <taxon>Tracheophyta</taxon>
        <taxon>Spermatophyta</taxon>
        <taxon>Magnoliopsida</taxon>
        <taxon>Liliopsida</taxon>
        <taxon>Poales</taxon>
        <taxon>Poaceae</taxon>
        <taxon>BOP clade</taxon>
        <taxon>Pooideae</taxon>
        <taxon>Stipodae</taxon>
        <taxon>Brachypodieae</taxon>
        <taxon>Brachypodium</taxon>
    </lineage>
</organism>
<feature type="compositionally biased region" description="Basic and acidic residues" evidence="1">
    <location>
        <begin position="429"/>
        <end position="447"/>
    </location>
</feature>
<dbReference type="SMART" id="SM00293">
    <property type="entry name" value="PWWP"/>
    <property type="match status" value="1"/>
</dbReference>
<name>I1HVV3_BRADI</name>
<feature type="compositionally biased region" description="Basic and acidic residues" evidence="1">
    <location>
        <begin position="282"/>
        <end position="295"/>
    </location>
</feature>
<dbReference type="eggNOG" id="ENOG502SGAM">
    <property type="taxonomic scope" value="Eukaryota"/>
</dbReference>
<dbReference type="InParanoid" id="I1HVV3"/>
<feature type="compositionally biased region" description="Basic residues" evidence="1">
    <location>
        <begin position="359"/>
        <end position="369"/>
    </location>
</feature>
<feature type="region of interest" description="Disordered" evidence="1">
    <location>
        <begin position="802"/>
        <end position="839"/>
    </location>
</feature>
<dbReference type="SUPFAM" id="SSF63748">
    <property type="entry name" value="Tudor/PWWP/MBT"/>
    <property type="match status" value="1"/>
</dbReference>
<evidence type="ECO:0000313" key="3">
    <source>
        <dbReference type="EMBL" id="KQK11834.1"/>
    </source>
</evidence>
<dbReference type="CDD" id="cd05162">
    <property type="entry name" value="PWWP"/>
    <property type="match status" value="1"/>
</dbReference>
<evidence type="ECO:0000259" key="2">
    <source>
        <dbReference type="PROSITE" id="PS50812"/>
    </source>
</evidence>
<dbReference type="InterPro" id="IPR000313">
    <property type="entry name" value="PWWP_dom"/>
</dbReference>
<dbReference type="AlphaFoldDB" id="I1HVV3"/>
<feature type="region of interest" description="Disordered" evidence="1">
    <location>
        <begin position="1"/>
        <end position="67"/>
    </location>
</feature>
<feature type="compositionally biased region" description="Basic and acidic residues" evidence="1">
    <location>
        <begin position="898"/>
        <end position="910"/>
    </location>
</feature>
<feature type="compositionally biased region" description="Basic residues" evidence="1">
    <location>
        <begin position="466"/>
        <end position="482"/>
    </location>
</feature>
<protein>
    <recommendedName>
        <fullName evidence="2">PWWP domain-containing protein</fullName>
    </recommendedName>
</protein>
<keyword evidence="5" id="KW-1185">Reference proteome</keyword>
<dbReference type="HOGENOM" id="CLU_336626_0_0_1"/>
<feature type="compositionally biased region" description="Basic and acidic residues" evidence="1">
    <location>
        <begin position="29"/>
        <end position="38"/>
    </location>
</feature>
<dbReference type="EMBL" id="CM000881">
    <property type="protein sequence ID" value="KQK11834.1"/>
    <property type="molecule type" value="Genomic_DNA"/>
</dbReference>
<feature type="compositionally biased region" description="Basic and acidic residues" evidence="1">
    <location>
        <begin position="725"/>
        <end position="735"/>
    </location>
</feature>
<evidence type="ECO:0000313" key="5">
    <source>
        <dbReference type="Proteomes" id="UP000008810"/>
    </source>
</evidence>
<dbReference type="InterPro" id="IPR035979">
    <property type="entry name" value="RBD_domain_sf"/>
</dbReference>
<feature type="compositionally biased region" description="Basic and acidic residues" evidence="1">
    <location>
        <begin position="327"/>
        <end position="347"/>
    </location>
</feature>
<dbReference type="Proteomes" id="UP000008810">
    <property type="component" value="Chromosome 2"/>
</dbReference>
<dbReference type="Gene3D" id="2.30.30.140">
    <property type="match status" value="1"/>
</dbReference>
<dbReference type="EnsemblPlants" id="KQK11834">
    <property type="protein sequence ID" value="KQK11834"/>
    <property type="gene ID" value="BRADI_2g62680v3"/>
</dbReference>
<dbReference type="PROSITE" id="PS50812">
    <property type="entry name" value="PWWP"/>
    <property type="match status" value="1"/>
</dbReference>
<feature type="compositionally biased region" description="Basic and acidic residues" evidence="1">
    <location>
        <begin position="867"/>
        <end position="884"/>
    </location>
</feature>
<dbReference type="Pfam" id="PF00855">
    <property type="entry name" value="PWWP"/>
    <property type="match status" value="1"/>
</dbReference>
<feature type="compositionally biased region" description="Basic and acidic residues" evidence="1">
    <location>
        <begin position="303"/>
        <end position="318"/>
    </location>
</feature>
<dbReference type="OrthoDB" id="62853at2759"/>
<feature type="region of interest" description="Disordered" evidence="1">
    <location>
        <begin position="273"/>
        <end position="750"/>
    </location>
</feature>
<evidence type="ECO:0000313" key="4">
    <source>
        <dbReference type="EnsemblPlants" id="KQK11834"/>
    </source>
</evidence>
<dbReference type="STRING" id="15368.I1HVV3"/>
<gene>
    <name evidence="3" type="ORF">BRADI_2g62680v3</name>
</gene>
<evidence type="ECO:0000256" key="1">
    <source>
        <dbReference type="SAM" id="MobiDB-lite"/>
    </source>
</evidence>
<dbReference type="SUPFAM" id="SSF54928">
    <property type="entry name" value="RNA-binding domain, RBD"/>
    <property type="match status" value="1"/>
</dbReference>
<feature type="compositionally biased region" description="Basic residues" evidence="1">
    <location>
        <begin position="39"/>
        <end position="48"/>
    </location>
</feature>
<sequence>MATRSKASKKAPGDNKDADPARPSRLRVMRRDVEEVLRSPRRGRPKLQQHKEGGGDEAEDDGGGAPARYDCAFQHEGGFAPPEMVWCKVRSHPWWPAQVFDAADASELALQHAKAGAPLVAYFWDKTFAWSDTSALLPFRANFARLSGQSTIFNFVSSVDAALQEVGRRIEVGLSCACFADTIAKKQEIQNTGIREGAYGAMLDDAYTRDMFRGKPFLDYISALGKNPLAGADRLDLATAKAQLRSFNRWRGARELPEFVFFEGIENVAEAVPHTKRKRMEKRGADDVSSKENKSKRGGGSSHKGEALPEPAKEEGSRVTRKSSAKKKTEISKDADKSEAPAKKEGMVEDNSMSSSKERKSRHMKVSAKNKKDTSRDADKRESQPEPGNEEATNEDNSMPSKVATGDTLSKERKSRISKSSSKKKKKETSKDADKRESVPEPAKEDATGEDSSTPSGGATDGTLSKKMKSKSSKSSAKKKKDTSRDADSLETVGGSNLPDEKAVDGVLNESKSGRRLRSAQKIEEALEGLKGLNEDGPGETMKGENNDAALLKESNLGRRARSARQKDKITEDRDGLADGSAKDSASPGKKRSGRGESSVANNAPISISEHGRKKKKLSELMVETDTPNPSTGGKGKARVKRSLPASTEKPEDPDRDTADTMKTRKRKKLDTLGDLSSQSQPLSRKKSTKAGELTGKPAREKSQTSPVVEANDEASQTRSRRAKNREITVSDKSMHSVKLNKGKKDASLEDSLSCGEMLSQLRLAAGNVKKISKISPAIVSFFTDFRKSLCASNSDVEMIAEKATDSENHASSPHADEEIPETENATITEPNPSEPVLADHMKDDYWADILINVEEPLSGLRKNKDKGKSQTSKKEQHGEEVAKELPVSVENVEEPSVESKKDNMENGKAETKASVVNGDDLNAEEAENPSLAGLVMNFGRASAVPSRSDLIKIFSQYGPVNEAKIDIADNANCAQVIFKRRMDAEAAFGAAGKMTALGPALVSFRLTDFPCTSASGNGPQQGA</sequence>
<dbReference type="PANTHER" id="PTHR35491:SF7">
    <property type="entry name" value="OS11G0303500 PROTEIN"/>
    <property type="match status" value="1"/>
</dbReference>
<feature type="compositionally biased region" description="Basic and acidic residues" evidence="1">
    <location>
        <begin position="370"/>
        <end position="384"/>
    </location>
</feature>
<accession>I1HVV3</accession>
<dbReference type="OMA" id="VDGAYMR"/>
<feature type="region of interest" description="Disordered" evidence="1">
    <location>
        <begin position="861"/>
        <end position="910"/>
    </location>
</feature>
<dbReference type="CDD" id="cd00590">
    <property type="entry name" value="RRM_SF"/>
    <property type="match status" value="1"/>
</dbReference>
<reference evidence="3" key="2">
    <citation type="submission" date="2017-06" db="EMBL/GenBank/DDBJ databases">
        <title>WGS assembly of Brachypodium distachyon.</title>
        <authorList>
            <consortium name="The International Brachypodium Initiative"/>
            <person name="Lucas S."/>
            <person name="Harmon-Smith M."/>
            <person name="Lail K."/>
            <person name="Tice H."/>
            <person name="Grimwood J."/>
            <person name="Bruce D."/>
            <person name="Barry K."/>
            <person name="Shu S."/>
            <person name="Lindquist E."/>
            <person name="Wang M."/>
            <person name="Pitluck S."/>
            <person name="Vogel J.P."/>
            <person name="Garvin D.F."/>
            <person name="Mockler T.C."/>
            <person name="Schmutz J."/>
            <person name="Rokhsar D."/>
            <person name="Bevan M.W."/>
        </authorList>
    </citation>
    <scope>NUCLEOTIDE SEQUENCE</scope>
    <source>
        <strain evidence="3">Bd21</strain>
    </source>
</reference>
<feature type="compositionally biased region" description="Basic and acidic residues" evidence="1">
    <location>
        <begin position="565"/>
        <end position="577"/>
    </location>
</feature>
<dbReference type="PANTHER" id="PTHR35491">
    <property type="entry name" value="OS12G0638500-LIKE PROTEIN"/>
    <property type="match status" value="1"/>
</dbReference>
<feature type="compositionally biased region" description="Basic and acidic residues" evidence="1">
    <location>
        <begin position="11"/>
        <end position="22"/>
    </location>
</feature>
<reference evidence="3 4" key="1">
    <citation type="journal article" date="2010" name="Nature">
        <title>Genome sequencing and analysis of the model grass Brachypodium distachyon.</title>
        <authorList>
            <consortium name="International Brachypodium Initiative"/>
        </authorList>
    </citation>
    <scope>NUCLEOTIDE SEQUENCE [LARGE SCALE GENOMIC DNA]</scope>
    <source>
        <strain evidence="3 4">Bd21</strain>
    </source>
</reference>
<dbReference type="Gramene" id="KQK11834">
    <property type="protein sequence ID" value="KQK11834"/>
    <property type="gene ID" value="BRADI_2g62680v3"/>
</dbReference>